<name>B2VSN1_PYRTR</name>
<evidence type="ECO:0000313" key="2">
    <source>
        <dbReference type="Proteomes" id="UP000001471"/>
    </source>
</evidence>
<dbReference type="InParanoid" id="B2VSN1"/>
<accession>B2VSN1</accession>
<sequence>MQYEQFESDDYAEELVIVHDASLKTETLKWQVLRVKQIQGYLKAVVRAPKPDVWSLAGG</sequence>
<dbReference type="HOGENOM" id="CLU_2961917_0_0_1"/>
<dbReference type="EMBL" id="DS231615">
    <property type="protein sequence ID" value="EDU41225.1"/>
    <property type="molecule type" value="Genomic_DNA"/>
</dbReference>
<reference evidence="2" key="1">
    <citation type="journal article" date="2013" name="G3 (Bethesda)">
        <title>Comparative genomics of a plant-pathogenic fungus, Pyrenophora tritici-repentis, reveals transduplication and the impact of repeat elements on pathogenicity and population divergence.</title>
        <authorList>
            <person name="Manning V.A."/>
            <person name="Pandelova I."/>
            <person name="Dhillon B."/>
            <person name="Wilhelm L.J."/>
            <person name="Goodwin S.B."/>
            <person name="Berlin A.M."/>
            <person name="Figueroa M."/>
            <person name="Freitag M."/>
            <person name="Hane J.K."/>
            <person name="Henrissat B."/>
            <person name="Holman W.H."/>
            <person name="Kodira C.D."/>
            <person name="Martin J."/>
            <person name="Oliver R.P."/>
            <person name="Robbertse B."/>
            <person name="Schackwitz W."/>
            <person name="Schwartz D.C."/>
            <person name="Spatafora J.W."/>
            <person name="Turgeon B.G."/>
            <person name="Yandava C."/>
            <person name="Young S."/>
            <person name="Zhou S."/>
            <person name="Zeng Q."/>
            <person name="Grigoriev I.V."/>
            <person name="Ma L.-J."/>
            <person name="Ciuffetti L.M."/>
        </authorList>
    </citation>
    <scope>NUCLEOTIDE SEQUENCE [LARGE SCALE GENOMIC DNA]</scope>
    <source>
        <strain evidence="2">Pt-1C-BFP</strain>
    </source>
</reference>
<gene>
    <name evidence="1" type="ORF">PTRG_01787</name>
</gene>
<dbReference type="Proteomes" id="UP000001471">
    <property type="component" value="Unassembled WGS sequence"/>
</dbReference>
<evidence type="ECO:0000313" key="1">
    <source>
        <dbReference type="EMBL" id="EDU41225.1"/>
    </source>
</evidence>
<dbReference type="AlphaFoldDB" id="B2VSN1"/>
<proteinExistence type="predicted"/>
<protein>
    <submittedName>
        <fullName evidence="1">Uncharacterized protein</fullName>
    </submittedName>
</protein>
<organism evidence="1 2">
    <name type="scientific">Pyrenophora tritici-repentis (strain Pt-1C-BFP)</name>
    <name type="common">Wheat tan spot fungus</name>
    <name type="synonym">Drechslera tritici-repentis</name>
    <dbReference type="NCBI Taxonomy" id="426418"/>
    <lineage>
        <taxon>Eukaryota</taxon>
        <taxon>Fungi</taxon>
        <taxon>Dikarya</taxon>
        <taxon>Ascomycota</taxon>
        <taxon>Pezizomycotina</taxon>
        <taxon>Dothideomycetes</taxon>
        <taxon>Pleosporomycetidae</taxon>
        <taxon>Pleosporales</taxon>
        <taxon>Pleosporineae</taxon>
        <taxon>Pleosporaceae</taxon>
        <taxon>Pyrenophora</taxon>
    </lineage>
</organism>